<dbReference type="RefSeq" id="WP_246342209.1">
    <property type="nucleotide sequence ID" value="NZ_CP053892.1"/>
</dbReference>
<dbReference type="Pfam" id="PF01510">
    <property type="entry name" value="Amidase_2"/>
    <property type="match status" value="1"/>
</dbReference>
<dbReference type="InterPro" id="IPR036505">
    <property type="entry name" value="Amidase/PGRP_sf"/>
</dbReference>
<reference evidence="5 6" key="1">
    <citation type="submission" date="2020-05" db="EMBL/GenBank/DDBJ databases">
        <title>Actinomadura verrucosospora NRRL-B18236 (PFL_A860) Genome sequencing and assembly.</title>
        <authorList>
            <person name="Samborskyy M."/>
        </authorList>
    </citation>
    <scope>NUCLEOTIDE SEQUENCE [LARGE SCALE GENOMIC DNA]</scope>
    <source>
        <strain evidence="5 6">NRRL:B18236</strain>
    </source>
</reference>
<dbReference type="Gene3D" id="3.40.80.10">
    <property type="entry name" value="Peptidoglycan recognition protein-like"/>
    <property type="match status" value="1"/>
</dbReference>
<accession>A0A7D3VV33</accession>
<evidence type="ECO:0000259" key="3">
    <source>
        <dbReference type="SMART" id="SM00644"/>
    </source>
</evidence>
<protein>
    <recommendedName>
        <fullName evidence="7">N-acetylmuramoyl-L-alanine amidase</fullName>
    </recommendedName>
</protein>
<evidence type="ECO:0000256" key="2">
    <source>
        <dbReference type="SAM" id="MobiDB-lite"/>
    </source>
</evidence>
<evidence type="ECO:0008006" key="7">
    <source>
        <dbReference type="Google" id="ProtNLM"/>
    </source>
</evidence>
<dbReference type="SMART" id="SM00644">
    <property type="entry name" value="Ami_2"/>
    <property type="match status" value="1"/>
</dbReference>
<dbReference type="PANTHER" id="PTHR11022">
    <property type="entry name" value="PEPTIDOGLYCAN RECOGNITION PROTEIN"/>
    <property type="match status" value="1"/>
</dbReference>
<dbReference type="AlphaFoldDB" id="A0A7D3VV33"/>
<dbReference type="InterPro" id="IPR006311">
    <property type="entry name" value="TAT_signal"/>
</dbReference>
<feature type="compositionally biased region" description="Basic and acidic residues" evidence="2">
    <location>
        <begin position="263"/>
        <end position="273"/>
    </location>
</feature>
<dbReference type="Proteomes" id="UP000501240">
    <property type="component" value="Chromosome"/>
</dbReference>
<evidence type="ECO:0000259" key="4">
    <source>
        <dbReference type="SMART" id="SM00701"/>
    </source>
</evidence>
<gene>
    <name evidence="5" type="ORF">ACTIVE_5416</name>
</gene>
<evidence type="ECO:0000256" key="1">
    <source>
        <dbReference type="ARBA" id="ARBA00007553"/>
    </source>
</evidence>
<name>A0A7D3VV33_ACTVE</name>
<dbReference type="InterPro" id="IPR006619">
    <property type="entry name" value="PGRP_domain_met/bac"/>
</dbReference>
<evidence type="ECO:0000313" key="6">
    <source>
        <dbReference type="Proteomes" id="UP000501240"/>
    </source>
</evidence>
<dbReference type="InterPro" id="IPR015510">
    <property type="entry name" value="PGRP"/>
</dbReference>
<feature type="compositionally biased region" description="Basic residues" evidence="2">
    <location>
        <begin position="274"/>
        <end position="290"/>
    </location>
</feature>
<dbReference type="GO" id="GO:0008745">
    <property type="term" value="F:N-acetylmuramoyl-L-alanine amidase activity"/>
    <property type="evidence" value="ECO:0007669"/>
    <property type="project" value="InterPro"/>
</dbReference>
<dbReference type="EMBL" id="CP053892">
    <property type="protein sequence ID" value="QKG23773.1"/>
    <property type="molecule type" value="Genomic_DNA"/>
</dbReference>
<dbReference type="GO" id="GO:0009253">
    <property type="term" value="P:peptidoglycan catabolic process"/>
    <property type="evidence" value="ECO:0007669"/>
    <property type="project" value="InterPro"/>
</dbReference>
<dbReference type="InterPro" id="IPR002502">
    <property type="entry name" value="Amidase_domain"/>
</dbReference>
<feature type="domain" description="N-acetylmuramoyl-L-alanine amidase" evidence="3">
    <location>
        <begin position="99"/>
        <end position="247"/>
    </location>
</feature>
<feature type="domain" description="Peptidoglycan recognition protein family" evidence="4">
    <location>
        <begin position="87"/>
        <end position="241"/>
    </location>
</feature>
<organism evidence="5 6">
    <name type="scientific">Actinomadura verrucosospora</name>
    <dbReference type="NCBI Taxonomy" id="46165"/>
    <lineage>
        <taxon>Bacteria</taxon>
        <taxon>Bacillati</taxon>
        <taxon>Actinomycetota</taxon>
        <taxon>Actinomycetes</taxon>
        <taxon>Streptosporangiales</taxon>
        <taxon>Thermomonosporaceae</taxon>
        <taxon>Actinomadura</taxon>
    </lineage>
</organism>
<feature type="region of interest" description="Disordered" evidence="2">
    <location>
        <begin position="50"/>
        <end position="72"/>
    </location>
</feature>
<evidence type="ECO:0000313" key="5">
    <source>
        <dbReference type="EMBL" id="QKG23773.1"/>
    </source>
</evidence>
<keyword evidence="6" id="KW-1185">Reference proteome</keyword>
<sequence>MIAQSGDGAAGRERDGTALTRRSVIGGVVGAGLLEALAFGSPFGTRALADGPSAGPDLDGMTGTVPPDAGAGRLLDEQAPLFTADAPRIYTRAQWKARPPKRPAKVLDRAPDHIVVHHTDTGNSTDYSVAHAFGLSRYIQNFHMDKRGWDDSGQQLTISRGGAVMEGRNRSLASIRAGELVKGAQVLHNNDHTLGIENEGNYMRTAVPGRLWASLMEVCVWLCREYDLDPAEAIVGHRDFNQTSCPGDVLYSRLPALRRAVADRLEGSSEPKPKSKPKGKPKAPAKPKPKPKPDDGDEDPGNPTQYYQGDGDWPGLLNLNW</sequence>
<proteinExistence type="inferred from homology"/>
<feature type="region of interest" description="Disordered" evidence="2">
    <location>
        <begin position="263"/>
        <end position="321"/>
    </location>
</feature>
<dbReference type="PROSITE" id="PS51318">
    <property type="entry name" value="TAT"/>
    <property type="match status" value="1"/>
</dbReference>
<dbReference type="SUPFAM" id="SSF55846">
    <property type="entry name" value="N-acetylmuramoyl-L-alanine amidase-like"/>
    <property type="match status" value="1"/>
</dbReference>
<dbReference type="SMART" id="SM00701">
    <property type="entry name" value="PGRP"/>
    <property type="match status" value="1"/>
</dbReference>
<dbReference type="CDD" id="cd06583">
    <property type="entry name" value="PGRP"/>
    <property type="match status" value="1"/>
</dbReference>
<comment type="similarity">
    <text evidence="1">Belongs to the N-acetylmuramoyl-L-alanine amidase 2 family.</text>
</comment>
<dbReference type="PANTHER" id="PTHR11022:SF41">
    <property type="entry name" value="PEPTIDOGLYCAN-RECOGNITION PROTEIN LC-RELATED"/>
    <property type="match status" value="1"/>
</dbReference>
<dbReference type="GO" id="GO:0008270">
    <property type="term" value="F:zinc ion binding"/>
    <property type="evidence" value="ECO:0007669"/>
    <property type="project" value="InterPro"/>
</dbReference>